<dbReference type="Gene3D" id="3.30.70.580">
    <property type="entry name" value="Pseudouridine synthase I, catalytic domain, N-terminal subdomain"/>
    <property type="match status" value="1"/>
</dbReference>
<dbReference type="OrthoDB" id="9807213at2"/>
<dbReference type="FunCoup" id="A0A4R6QK72">
    <property type="interactions" value="439"/>
</dbReference>
<name>A0A4R6QK72_9BURK</name>
<dbReference type="RefSeq" id="WP_133701625.1">
    <property type="nucleotide sequence ID" value="NZ_SNXS01000004.1"/>
</dbReference>
<proteinExistence type="inferred from homology"/>
<evidence type="ECO:0000256" key="3">
    <source>
        <dbReference type="ARBA" id="ARBA00023235"/>
    </source>
</evidence>
<dbReference type="SUPFAM" id="SSF55174">
    <property type="entry name" value="Alpha-L RNA-binding motif"/>
    <property type="match status" value="1"/>
</dbReference>
<dbReference type="InterPro" id="IPR050343">
    <property type="entry name" value="RsuA_PseudoU_synthase"/>
</dbReference>
<evidence type="ECO:0000256" key="4">
    <source>
        <dbReference type="ARBA" id="ARBA00036749"/>
    </source>
</evidence>
<evidence type="ECO:0000256" key="6">
    <source>
        <dbReference type="PROSITE-ProRule" id="PRU00182"/>
    </source>
</evidence>
<accession>A0A4R6QK72</accession>
<feature type="domain" description="Pseudouridine synthase RsuA/RluA-like" evidence="8">
    <location>
        <begin position="62"/>
        <end position="200"/>
    </location>
</feature>
<keyword evidence="3 7" id="KW-0413">Isomerase</keyword>
<comment type="similarity">
    <text evidence="1 7">Belongs to the pseudouridine synthase RsuA family.</text>
</comment>
<dbReference type="InterPro" id="IPR018496">
    <property type="entry name" value="PsdUridine_synth_RsuA/RluB_CS"/>
</dbReference>
<dbReference type="Pfam" id="PF01479">
    <property type="entry name" value="S4"/>
    <property type="match status" value="1"/>
</dbReference>
<dbReference type="Proteomes" id="UP000295361">
    <property type="component" value="Unassembled WGS sequence"/>
</dbReference>
<dbReference type="PROSITE" id="PS50889">
    <property type="entry name" value="S4"/>
    <property type="match status" value="1"/>
</dbReference>
<reference evidence="10 11" key="1">
    <citation type="submission" date="2019-03" db="EMBL/GenBank/DDBJ databases">
        <title>Genomic Encyclopedia of Type Strains, Phase IV (KMG-IV): sequencing the most valuable type-strain genomes for metagenomic binning, comparative biology and taxonomic classification.</title>
        <authorList>
            <person name="Goeker M."/>
        </authorList>
    </citation>
    <scope>NUCLEOTIDE SEQUENCE [LARGE SCALE GENOMIC DNA]</scope>
    <source>
        <strain evidence="10 11">DSM 16998</strain>
    </source>
</reference>
<comment type="function">
    <text evidence="5">Responsible for synthesis of pseudouridine from uracil-516 in 16S ribosomal RNA.</text>
</comment>
<dbReference type="SUPFAM" id="SSF55120">
    <property type="entry name" value="Pseudouridine synthase"/>
    <property type="match status" value="1"/>
</dbReference>
<feature type="domain" description="RNA-binding S4" evidence="9">
    <location>
        <begin position="2"/>
        <end position="44"/>
    </location>
</feature>
<sequence length="237" mass="26456">MNLAQILFTQGFGTRRICAGLIQHGEVAIDGVAIDDPHYEVEPKGLIFRVSGKDWPYFEKALVLLNKPTGYECSQKPKHHPSVMALLPPPLRERDMQPIGRLDEDTTGLLLFTDDGKLIHKLTSPKHHVPKVYEALCKHPVTDEQVAALLAGVELREPDAKPHHRPEQVRAEGAERFDTHGLRLTLTEGKYHQVKRMVAAVGNRVEGLHRSAFGALVLPSDLAPGQWRFLPGPEVLY</sequence>
<dbReference type="Gene3D" id="3.30.70.1560">
    <property type="entry name" value="Alpha-L RNA-binding motif"/>
    <property type="match status" value="1"/>
</dbReference>
<dbReference type="Pfam" id="PF00849">
    <property type="entry name" value="PseudoU_synth_2"/>
    <property type="match status" value="1"/>
</dbReference>
<dbReference type="InterPro" id="IPR006145">
    <property type="entry name" value="PsdUridine_synth_RsuA/RluA"/>
</dbReference>
<protein>
    <recommendedName>
        <fullName evidence="7">Pseudouridine synthase</fullName>
        <ecNumber evidence="7">5.4.99.-</ecNumber>
    </recommendedName>
</protein>
<evidence type="ECO:0000256" key="7">
    <source>
        <dbReference type="RuleBase" id="RU003887"/>
    </source>
</evidence>
<dbReference type="CDD" id="cd00165">
    <property type="entry name" value="S4"/>
    <property type="match status" value="1"/>
</dbReference>
<evidence type="ECO:0000313" key="11">
    <source>
        <dbReference type="Proteomes" id="UP000295361"/>
    </source>
</evidence>
<dbReference type="GO" id="GO:0000455">
    <property type="term" value="P:enzyme-directed rRNA pseudouridine synthesis"/>
    <property type="evidence" value="ECO:0007669"/>
    <property type="project" value="UniProtKB-ARBA"/>
</dbReference>
<evidence type="ECO:0000256" key="5">
    <source>
        <dbReference type="ARBA" id="ARBA00037590"/>
    </source>
</evidence>
<dbReference type="InterPro" id="IPR036986">
    <property type="entry name" value="S4_RNA-bd_sf"/>
</dbReference>
<dbReference type="Gene3D" id="3.10.290.10">
    <property type="entry name" value="RNA-binding S4 domain"/>
    <property type="match status" value="1"/>
</dbReference>
<gene>
    <name evidence="10" type="ORF">DES47_10435</name>
</gene>
<evidence type="ECO:0000259" key="8">
    <source>
        <dbReference type="Pfam" id="PF00849"/>
    </source>
</evidence>
<keyword evidence="2 6" id="KW-0694">RNA-binding</keyword>
<evidence type="ECO:0000259" key="9">
    <source>
        <dbReference type="Pfam" id="PF01479"/>
    </source>
</evidence>
<dbReference type="InterPro" id="IPR042092">
    <property type="entry name" value="PsdUridine_s_RsuA/RluB/E/F_cat"/>
</dbReference>
<dbReference type="InterPro" id="IPR020094">
    <property type="entry name" value="TruA/RsuA/RluB/E/F_N"/>
</dbReference>
<dbReference type="EC" id="5.4.99.-" evidence="7"/>
<dbReference type="GO" id="GO:0003723">
    <property type="term" value="F:RNA binding"/>
    <property type="evidence" value="ECO:0007669"/>
    <property type="project" value="UniProtKB-KW"/>
</dbReference>
<dbReference type="InterPro" id="IPR020103">
    <property type="entry name" value="PsdUridine_synth_cat_dom_sf"/>
</dbReference>
<dbReference type="AlphaFoldDB" id="A0A4R6QK72"/>
<dbReference type="GO" id="GO:0160136">
    <property type="term" value="F:16S rRNA pseudouridine(516) synthase activity"/>
    <property type="evidence" value="ECO:0007669"/>
    <property type="project" value="UniProtKB-EC"/>
</dbReference>
<dbReference type="PANTHER" id="PTHR47683">
    <property type="entry name" value="PSEUDOURIDINE SYNTHASE FAMILY PROTEIN-RELATED"/>
    <property type="match status" value="1"/>
</dbReference>
<dbReference type="CDD" id="cd02553">
    <property type="entry name" value="PseudoU_synth_RsuA"/>
    <property type="match status" value="1"/>
</dbReference>
<evidence type="ECO:0000256" key="2">
    <source>
        <dbReference type="ARBA" id="ARBA00022884"/>
    </source>
</evidence>
<evidence type="ECO:0000313" key="10">
    <source>
        <dbReference type="EMBL" id="TDP63753.1"/>
    </source>
</evidence>
<dbReference type="NCBIfam" id="TIGR00093">
    <property type="entry name" value="pseudouridine synthase"/>
    <property type="match status" value="1"/>
</dbReference>
<keyword evidence="11" id="KW-1185">Reference proteome</keyword>
<comment type="catalytic activity">
    <reaction evidence="4">
        <text>uridine(516) in 16S rRNA = pseudouridine(516) in 16S rRNA</text>
        <dbReference type="Rhea" id="RHEA:38867"/>
        <dbReference type="Rhea" id="RHEA-COMP:10089"/>
        <dbReference type="Rhea" id="RHEA-COMP:10090"/>
        <dbReference type="ChEBI" id="CHEBI:65314"/>
        <dbReference type="ChEBI" id="CHEBI:65315"/>
        <dbReference type="EC" id="5.4.99.19"/>
    </reaction>
</comment>
<dbReference type="PANTHER" id="PTHR47683:SF4">
    <property type="entry name" value="PSEUDOURIDINE SYNTHASE"/>
    <property type="match status" value="1"/>
</dbReference>
<evidence type="ECO:0000256" key="1">
    <source>
        <dbReference type="ARBA" id="ARBA00008348"/>
    </source>
</evidence>
<dbReference type="InterPro" id="IPR000748">
    <property type="entry name" value="PsdUridine_synth_RsuA/RluB/E/F"/>
</dbReference>
<dbReference type="InParanoid" id="A0A4R6QK72"/>
<dbReference type="PROSITE" id="PS01149">
    <property type="entry name" value="PSI_RSU"/>
    <property type="match status" value="1"/>
</dbReference>
<dbReference type="InterPro" id="IPR002942">
    <property type="entry name" value="S4_RNA-bd"/>
</dbReference>
<comment type="caution">
    <text evidence="10">The sequence shown here is derived from an EMBL/GenBank/DDBJ whole genome shotgun (WGS) entry which is preliminary data.</text>
</comment>
<organism evidence="10 11">
    <name type="scientific">Roseateles toxinivorans</name>
    <dbReference type="NCBI Taxonomy" id="270368"/>
    <lineage>
        <taxon>Bacteria</taxon>
        <taxon>Pseudomonadati</taxon>
        <taxon>Pseudomonadota</taxon>
        <taxon>Betaproteobacteria</taxon>
        <taxon>Burkholderiales</taxon>
        <taxon>Sphaerotilaceae</taxon>
        <taxon>Roseateles</taxon>
    </lineage>
</organism>
<dbReference type="EMBL" id="SNXS01000004">
    <property type="protein sequence ID" value="TDP63753.1"/>
    <property type="molecule type" value="Genomic_DNA"/>
</dbReference>